<dbReference type="InterPro" id="IPR025875">
    <property type="entry name" value="Leu-rich_rpt_4"/>
</dbReference>
<gene>
    <name evidence="6" type="ORF">SAMN02745196_00182</name>
</gene>
<dbReference type="InterPro" id="IPR050836">
    <property type="entry name" value="SDS22/Internalin_LRR"/>
</dbReference>
<keyword evidence="5" id="KW-0732">Signal</keyword>
<evidence type="ECO:0000256" key="4">
    <source>
        <dbReference type="SAM" id="Phobius"/>
    </source>
</evidence>
<dbReference type="AlphaFoldDB" id="A0A1M5SIF9"/>
<feature type="chain" id="PRO_5012070384" evidence="5">
    <location>
        <begin position="33"/>
        <end position="896"/>
    </location>
</feature>
<dbReference type="OrthoDB" id="1895362at2"/>
<keyword evidence="7" id="KW-1185">Reference proteome</keyword>
<protein>
    <submittedName>
        <fullName evidence="6">Leucine Rich repeat-containing protein</fullName>
    </submittedName>
</protein>
<keyword evidence="4" id="KW-0472">Membrane</keyword>
<organism evidence="6 7">
    <name type="scientific">Clostridium collagenovorans DSM 3089</name>
    <dbReference type="NCBI Taxonomy" id="1121306"/>
    <lineage>
        <taxon>Bacteria</taxon>
        <taxon>Bacillati</taxon>
        <taxon>Bacillota</taxon>
        <taxon>Clostridia</taxon>
        <taxon>Eubacteriales</taxon>
        <taxon>Clostridiaceae</taxon>
        <taxon>Clostridium</taxon>
    </lineage>
</organism>
<feature type="compositionally biased region" description="Low complexity" evidence="3">
    <location>
        <begin position="827"/>
        <end position="861"/>
    </location>
</feature>
<accession>A0A1M5SIF9</accession>
<dbReference type="PROSITE" id="PS51450">
    <property type="entry name" value="LRR"/>
    <property type="match status" value="5"/>
</dbReference>
<dbReference type="PANTHER" id="PTHR46652:SF3">
    <property type="entry name" value="LEUCINE-RICH REPEAT-CONTAINING PROTEIN 9"/>
    <property type="match status" value="1"/>
</dbReference>
<evidence type="ECO:0000256" key="5">
    <source>
        <dbReference type="SAM" id="SignalP"/>
    </source>
</evidence>
<dbReference type="EMBL" id="FQXP01000003">
    <property type="protein sequence ID" value="SHH38279.1"/>
    <property type="molecule type" value="Genomic_DNA"/>
</dbReference>
<evidence type="ECO:0000313" key="7">
    <source>
        <dbReference type="Proteomes" id="UP000184526"/>
    </source>
</evidence>
<dbReference type="InterPro" id="IPR032675">
    <property type="entry name" value="LRR_dom_sf"/>
</dbReference>
<dbReference type="RefSeq" id="WP_072829131.1">
    <property type="nucleotide sequence ID" value="NZ_FQXP01000003.1"/>
</dbReference>
<dbReference type="SMART" id="SM00365">
    <property type="entry name" value="LRR_SD22"/>
    <property type="match status" value="5"/>
</dbReference>
<dbReference type="Gene3D" id="3.80.10.10">
    <property type="entry name" value="Ribonuclease Inhibitor"/>
    <property type="match status" value="1"/>
</dbReference>
<dbReference type="Pfam" id="PF12799">
    <property type="entry name" value="LRR_4"/>
    <property type="match status" value="2"/>
</dbReference>
<dbReference type="STRING" id="1121306.SAMN02745196_00182"/>
<dbReference type="Gene3D" id="1.20.1270.90">
    <property type="entry name" value="AF1782-like"/>
    <property type="match status" value="1"/>
</dbReference>
<name>A0A1M5SIF9_9CLOT</name>
<proteinExistence type="predicted"/>
<evidence type="ECO:0000256" key="1">
    <source>
        <dbReference type="ARBA" id="ARBA00022614"/>
    </source>
</evidence>
<feature type="signal peptide" evidence="5">
    <location>
        <begin position="1"/>
        <end position="32"/>
    </location>
</feature>
<dbReference type="Proteomes" id="UP000184526">
    <property type="component" value="Unassembled WGS sequence"/>
</dbReference>
<dbReference type="SUPFAM" id="SSF52058">
    <property type="entry name" value="L domain-like"/>
    <property type="match status" value="1"/>
</dbReference>
<dbReference type="Gene3D" id="2.60.40.10">
    <property type="entry name" value="Immunoglobulins"/>
    <property type="match status" value="2"/>
</dbReference>
<keyword evidence="4" id="KW-0812">Transmembrane</keyword>
<evidence type="ECO:0000256" key="2">
    <source>
        <dbReference type="ARBA" id="ARBA00022737"/>
    </source>
</evidence>
<keyword evidence="2" id="KW-0677">Repeat</keyword>
<dbReference type="InterPro" id="IPR013783">
    <property type="entry name" value="Ig-like_fold"/>
</dbReference>
<feature type="transmembrane region" description="Helical" evidence="4">
    <location>
        <begin position="869"/>
        <end position="888"/>
    </location>
</feature>
<evidence type="ECO:0000256" key="3">
    <source>
        <dbReference type="SAM" id="MobiDB-lite"/>
    </source>
</evidence>
<sequence>MQKKMKKRTRFLALLVSFFMLFSIAGTQQAMAYVINKDELVTPNENDIVPDNLLNWVLRYYMTRQTKNYKQIKPEDFKGLEEIYYSEGDHYDLYEFNVFVKSMEGLQYATDAYRVLLPYNKISDLSPISKLTKVNKINFKDNLITDLSDLSKLTNIQSLELGLNKIENLEPLKDMTKLEELDLPYNKISNIDVLKKFTNLKKLDLQNNKIKDITALEGLTKLDDRLILGNNQIEDITPLANLTKVKELDLSSNNLSDISVLKNLRDLKILRLSNNPKINDFAALTNLTQLDKSELWLTGTGIGDKKDDLFKVIDVNKIINRFNANNITLEDKDNVEAARNEYNALPQELKAYIPELRITGAENNISNLKKGQPTKYYEELKEFDNIADPIEIKSLKIKVVDEKGQPLKDVKFNLQNTYGDVLKTLVSDDNGIINHKVASYDQYMTEDIVVADSDKYISNVDKIRFKTDGKAKIVEVNGMAPTGKEDLKFILKARNEEIKVDKTNLENSIKEAEGKDKTAYTEESYKAMEDVLAKAKKVFADLKVTQEDVDNITKVLSDAIKALVEKVVVPETPAADTIVITAVDHNGKPLSNVDFNIKNSFNPTVSKVTSDGNGVIKYTTPSYMMYTMFTVTLADEERYSSNPKNITFSIGEDNNIVKVNNEKIGGIEDLKVNMTVLDKVAIEKENQAKIDAIKENVKDTTADNVKKNDEVVINKAVTDLEDLLANIETLTETQKADINTEIARLKEVVNVFETVKGVEEKINNLPEIDDISENDKEAIKAVENEFNAISENAKSLVSAEAKEKLNNTLKELERVINDNNNDDEITTNENNNSNVNKETANDNTVNKENNNATNKNSQNVTTPITGDNMPILALGVLMIISAIAIVSLKRRNQKRA</sequence>
<dbReference type="InterPro" id="IPR003591">
    <property type="entry name" value="Leu-rich_rpt_typical-subtyp"/>
</dbReference>
<keyword evidence="1" id="KW-0433">Leucine-rich repeat</keyword>
<reference evidence="6 7" key="1">
    <citation type="submission" date="2016-11" db="EMBL/GenBank/DDBJ databases">
        <authorList>
            <person name="Jaros S."/>
            <person name="Januszkiewicz K."/>
            <person name="Wedrychowicz H."/>
        </authorList>
    </citation>
    <scope>NUCLEOTIDE SEQUENCE [LARGE SCALE GENOMIC DNA]</scope>
    <source>
        <strain evidence="6 7">DSM 3089</strain>
    </source>
</reference>
<dbReference type="PANTHER" id="PTHR46652">
    <property type="entry name" value="LEUCINE-RICH REPEAT AND IQ DOMAIN-CONTAINING PROTEIN 1-RELATED"/>
    <property type="match status" value="1"/>
</dbReference>
<evidence type="ECO:0000313" key="6">
    <source>
        <dbReference type="EMBL" id="SHH38279.1"/>
    </source>
</evidence>
<dbReference type="InterPro" id="IPR001611">
    <property type="entry name" value="Leu-rich_rpt"/>
</dbReference>
<dbReference type="SMART" id="SM00369">
    <property type="entry name" value="LRR_TYP"/>
    <property type="match status" value="4"/>
</dbReference>
<feature type="region of interest" description="Disordered" evidence="3">
    <location>
        <begin position="820"/>
        <end position="865"/>
    </location>
</feature>
<keyword evidence="4" id="KW-1133">Transmembrane helix</keyword>